<dbReference type="GO" id="GO:0003824">
    <property type="term" value="F:catalytic activity"/>
    <property type="evidence" value="ECO:0007669"/>
    <property type="project" value="UniProtKB-ARBA"/>
</dbReference>
<dbReference type="InterPro" id="IPR008928">
    <property type="entry name" value="6-hairpin_glycosidase_sf"/>
</dbReference>
<organism evidence="1 2">
    <name type="scientific">Alternaria alternata</name>
    <name type="common">Alternaria rot fungus</name>
    <name type="synonym">Torula alternata</name>
    <dbReference type="NCBI Taxonomy" id="5599"/>
    <lineage>
        <taxon>Eukaryota</taxon>
        <taxon>Fungi</taxon>
        <taxon>Dikarya</taxon>
        <taxon>Ascomycota</taxon>
        <taxon>Pezizomycotina</taxon>
        <taxon>Dothideomycetes</taxon>
        <taxon>Pleosporomycetidae</taxon>
        <taxon>Pleosporales</taxon>
        <taxon>Pleosporineae</taxon>
        <taxon>Pleosporaceae</taxon>
        <taxon>Alternaria</taxon>
        <taxon>Alternaria sect. Alternaria</taxon>
        <taxon>Alternaria alternata complex</taxon>
    </lineage>
</organism>
<comment type="caution">
    <text evidence="1">The sequence shown here is derived from an EMBL/GenBank/DDBJ whole genome shotgun (WGS) entry which is preliminary data.</text>
</comment>
<protein>
    <recommendedName>
        <fullName evidence="3">Six-hairpin glycosidase</fullName>
    </recommendedName>
</protein>
<evidence type="ECO:0008006" key="3">
    <source>
        <dbReference type="Google" id="ProtNLM"/>
    </source>
</evidence>
<gene>
    <name evidence="1" type="ORF">AA0117_g1024</name>
</gene>
<accession>A0A4Q4NZ27</accession>
<dbReference type="EMBL" id="PDXD01000001">
    <property type="protein sequence ID" value="RYN84584.1"/>
    <property type="molecule type" value="Genomic_DNA"/>
</dbReference>
<dbReference type="InterPro" id="IPR012341">
    <property type="entry name" value="6hp_glycosidase-like_sf"/>
</dbReference>
<dbReference type="Gene3D" id="1.50.10.10">
    <property type="match status" value="1"/>
</dbReference>
<dbReference type="SUPFAM" id="SSF48208">
    <property type="entry name" value="Six-hairpin glycosidases"/>
    <property type="match status" value="1"/>
</dbReference>
<dbReference type="Proteomes" id="UP000291422">
    <property type="component" value="Unassembled WGS sequence"/>
</dbReference>
<evidence type="ECO:0000313" key="2">
    <source>
        <dbReference type="Proteomes" id="UP000291422"/>
    </source>
</evidence>
<sequence>MVDPADGNDQLKMINREISLHHGGCRHKLYKDERTAPGMNESRSQRVTIQLKMWARALCLLSFASLGVESKINRKSIVQQYNLKLNQSNPYSPVQVGNGNFAFGVDITGLQTFLPHNTLSSWGWHNSTTNQTPADYTGVDWWTHGRLVNYAQPNPEEKDISQWMIANPHRINLGRVGLWFGGIAGGNVTEELLNGREQVLDLWEGVISSTFSIHGSEVRVTTAASPETDTVAVEISSSLVRTAGLGVFFDFPYATGKNKFDAPFVGLFNATSNHTTTDEYRNRGATITHTLDATTYVADVAWEGYARLSRLHSDEHKYILAASQNSEQLSFTVTYAPRAVNMSCTPETVKQKAQTWWADYWSTGAFLSLPSARNSSADELQRRTVLSQYLLAVNGAGKDPAQESGLVNNGWYGKFHMEMVFWHLAHWMFWDKWDLYDRSIGVYKRFLPSSFDRAEKQGYEGARIGKMSDPSGRSAPGEINSLLIWQQPHPMYFAEMEYRSFPNAKTLEKWDDILIGVADFMASYAFWNSTTNRYDLGPPMYPVSENTKPNDTINPTFELAYWRFGLDVASKWQVRQNKSVPESWIHVHDNLAPFPTEEDAYVTYEGIPDMWTTPEYTEDHPGILGIYGWLPPDSRVNTTVFNNTVAKVHETWNFPFSYGWDFSLLAITEARRGDAERAVSQLLDVNNAFDEVGMPEGGTRVPTPYFPSAAGLLLAVGMMCGGWDGYEGPVWPSHWDVECEGFTRGM</sequence>
<evidence type="ECO:0000313" key="1">
    <source>
        <dbReference type="EMBL" id="RYN84584.1"/>
    </source>
</evidence>
<reference evidence="2" key="1">
    <citation type="journal article" date="2019" name="bioRxiv">
        <title>Genomics, evolutionary history and diagnostics of the Alternaria alternata species group including apple and Asian pear pathotypes.</title>
        <authorList>
            <person name="Armitage A.D."/>
            <person name="Cockerton H.M."/>
            <person name="Sreenivasaprasad S."/>
            <person name="Woodhall J.W."/>
            <person name="Lane C.R."/>
            <person name="Harrison R.J."/>
            <person name="Clarkson J.P."/>
        </authorList>
    </citation>
    <scope>NUCLEOTIDE SEQUENCE [LARGE SCALE GENOMIC DNA]</scope>
    <source>
        <strain evidence="2">FERA 1177</strain>
    </source>
</reference>
<dbReference type="VEuPathDB" id="FungiDB:CC77DRAFT_510940"/>
<name>A0A4Q4NZ27_ALTAL</name>
<proteinExistence type="predicted"/>
<dbReference type="GO" id="GO:0005975">
    <property type="term" value="P:carbohydrate metabolic process"/>
    <property type="evidence" value="ECO:0007669"/>
    <property type="project" value="InterPro"/>
</dbReference>
<dbReference type="AlphaFoldDB" id="A0A4Q4NZ27"/>